<reference evidence="3" key="1">
    <citation type="submission" date="2025-08" db="UniProtKB">
        <authorList>
            <consortium name="RefSeq"/>
        </authorList>
    </citation>
    <scope>IDENTIFICATION</scope>
</reference>
<organism evidence="2 3">
    <name type="scientific">Trichoplusia ni</name>
    <name type="common">Cabbage looper</name>
    <dbReference type="NCBI Taxonomy" id="7111"/>
    <lineage>
        <taxon>Eukaryota</taxon>
        <taxon>Metazoa</taxon>
        <taxon>Ecdysozoa</taxon>
        <taxon>Arthropoda</taxon>
        <taxon>Hexapoda</taxon>
        <taxon>Insecta</taxon>
        <taxon>Pterygota</taxon>
        <taxon>Neoptera</taxon>
        <taxon>Endopterygota</taxon>
        <taxon>Lepidoptera</taxon>
        <taxon>Glossata</taxon>
        <taxon>Ditrysia</taxon>
        <taxon>Noctuoidea</taxon>
        <taxon>Noctuidae</taxon>
        <taxon>Plusiinae</taxon>
        <taxon>Trichoplusia</taxon>
    </lineage>
</organism>
<dbReference type="Proteomes" id="UP000322000">
    <property type="component" value="Chromosome 23"/>
</dbReference>
<dbReference type="AlphaFoldDB" id="A0A7E5WS43"/>
<dbReference type="KEGG" id="tnl:113504841"/>
<feature type="domain" description="Tubulin--tyrosine ligase-like protein 12 SET-like" evidence="1">
    <location>
        <begin position="72"/>
        <end position="225"/>
    </location>
</feature>
<protein>
    <submittedName>
        <fullName evidence="3">Tubulin--tyrosine ligase-like protein 12</fullName>
    </submittedName>
</protein>
<evidence type="ECO:0000313" key="2">
    <source>
        <dbReference type="Proteomes" id="UP000322000"/>
    </source>
</evidence>
<name>A0A7E5WS43_TRINI</name>
<dbReference type="InterPro" id="IPR004344">
    <property type="entry name" value="TTL/TTLL_fam"/>
</dbReference>
<accession>A0A7E5WS43</accession>
<dbReference type="PANTHER" id="PTHR46088">
    <property type="entry name" value="TUBULIN--TYROSINE LIGASE-LIKE PROTEIN 12"/>
    <property type="match status" value="1"/>
</dbReference>
<dbReference type="Gene3D" id="3.30.470.20">
    <property type="entry name" value="ATP-grasp fold, B domain"/>
    <property type="match status" value="1"/>
</dbReference>
<dbReference type="FunCoup" id="A0A7E5WS43">
    <property type="interactions" value="1735"/>
</dbReference>
<dbReference type="RefSeq" id="XP_026743122.1">
    <property type="nucleotide sequence ID" value="XM_026887321.1"/>
</dbReference>
<dbReference type="PROSITE" id="PS51221">
    <property type="entry name" value="TTL"/>
    <property type="match status" value="1"/>
</dbReference>
<evidence type="ECO:0000313" key="3">
    <source>
        <dbReference type="RefSeq" id="XP_026743122.1"/>
    </source>
</evidence>
<dbReference type="InParanoid" id="A0A7E5WS43"/>
<dbReference type="OrthoDB" id="60477at2759"/>
<evidence type="ECO:0000259" key="1">
    <source>
        <dbReference type="Pfam" id="PF25556"/>
    </source>
</evidence>
<keyword evidence="2" id="KW-1185">Reference proteome</keyword>
<gene>
    <name evidence="3" type="primary">LOC113504841</name>
</gene>
<dbReference type="GO" id="GO:0005737">
    <property type="term" value="C:cytoplasm"/>
    <property type="evidence" value="ECO:0007669"/>
    <property type="project" value="TreeGrafter"/>
</dbReference>
<dbReference type="PANTHER" id="PTHR46088:SF1">
    <property type="entry name" value="TUBULIN--TYROSINE LIGASE-LIKE PROTEIN 12"/>
    <property type="match status" value="1"/>
</dbReference>
<dbReference type="Pfam" id="PF03133">
    <property type="entry name" value="TTL"/>
    <property type="match status" value="1"/>
</dbReference>
<dbReference type="InterPro" id="IPR027749">
    <property type="entry name" value="TTLL12"/>
</dbReference>
<dbReference type="GeneID" id="113504841"/>
<sequence length="614" mass="71834">MDGISTYNNFLAVHKPQLVLSGVPEHFWPSICKKITDQIFDAGLTFQLVQIDYEDMVKMPYDPLWSVIAIRDIECSDASHIYLIDHAWTFKVNSIKSNLRNIPGLLERMCSLMLISAETTEEKIEKVSESVWKYANTYAIAGDGFSIEDRVPVWYVLDELGSGITHSDTPNFRAVPFLYVPEQLTYTLLFAIKDIEEGDMVTRNFVEGLYPDTMQREAMLIPWKHYKHFKEDYTQVEPSSKYFLEGHIVETLPDLELLKDRELDLTKLKVYSEYRYINDYLTAPEFEIVHNENDADILWYLDHFKEYQDLSVNSPHKFVNQFPFEYVLTIKDLLAVIGRRSSEKYNNDNDSLEINPAWLPTTFNMKTEFPKFVAYYMQRKKAGLDNHWICKPYNLARGLDTYISDNLDFLCRLPLTGPKIAQKYIDKPVLFERPDIGLVKFDIRYVILLHSVSPTEVYVYNNFFLRFANKSFSLDNFDDYEKHFTVMNYTDGAPLFKMLCSEFKEEWAKQYGDYEWAVVEKSIYKMVAELFTAATSKGPPCGIGKSPQSRALYAADIMLGWRDMKDEKVIQPILLEMNWMPDCHRACQYYPNFYNDIFSVMFLNREVKTCTKVL</sequence>
<dbReference type="InterPro" id="IPR057954">
    <property type="entry name" value="SET_TTL12"/>
</dbReference>
<dbReference type="Pfam" id="PF25556">
    <property type="entry name" value="SET_TTL"/>
    <property type="match status" value="1"/>
</dbReference>
<dbReference type="CTD" id="23170"/>
<proteinExistence type="predicted"/>